<evidence type="ECO:0000256" key="2">
    <source>
        <dbReference type="SAM" id="SignalP"/>
    </source>
</evidence>
<evidence type="ECO:0000259" key="3">
    <source>
        <dbReference type="PROSITE" id="PS51352"/>
    </source>
</evidence>
<sequence length="178" mass="20628">MKNFLLVACCALFLFSCKKEANKTTSVVNAKETVAKNLTADVPTLNYEQLKPMLHKNDDKVYVVNFWATWCAPCVKELPYFEKINKEYKDKNVEVLLVSLDFPKKKETKLLPFIAKKNIQSKVVLLDDVNEQFWIGDISEKWSGALPATLIYSRGERKFFEQSFTEEELQKEVQSFIN</sequence>
<accession>A0ABW5LRQ0</accession>
<evidence type="ECO:0000313" key="4">
    <source>
        <dbReference type="EMBL" id="MFD2566047.1"/>
    </source>
</evidence>
<keyword evidence="1" id="KW-0676">Redox-active center</keyword>
<dbReference type="InterPro" id="IPR050553">
    <property type="entry name" value="Thioredoxin_ResA/DsbE_sf"/>
</dbReference>
<dbReference type="Gene3D" id="3.40.30.10">
    <property type="entry name" value="Glutaredoxin"/>
    <property type="match status" value="1"/>
</dbReference>
<dbReference type="InterPro" id="IPR017937">
    <property type="entry name" value="Thioredoxin_CS"/>
</dbReference>
<dbReference type="PROSITE" id="PS00194">
    <property type="entry name" value="THIOREDOXIN_1"/>
    <property type="match status" value="1"/>
</dbReference>
<dbReference type="RefSeq" id="WP_379664769.1">
    <property type="nucleotide sequence ID" value="NZ_JBHULH010000001.1"/>
</dbReference>
<feature type="domain" description="Thioredoxin" evidence="3">
    <location>
        <begin position="29"/>
        <end position="178"/>
    </location>
</feature>
<dbReference type="InterPro" id="IPR036249">
    <property type="entry name" value="Thioredoxin-like_sf"/>
</dbReference>
<dbReference type="InterPro" id="IPR013766">
    <property type="entry name" value="Thioredoxin_domain"/>
</dbReference>
<gene>
    <name evidence="4" type="ORF">ACFSRZ_01610</name>
</gene>
<name>A0ABW5LRQ0_9FLAO</name>
<organism evidence="4 5">
    <name type="scientific">Pseudotenacibaculum haliotis</name>
    <dbReference type="NCBI Taxonomy" id="1862138"/>
    <lineage>
        <taxon>Bacteria</taxon>
        <taxon>Pseudomonadati</taxon>
        <taxon>Bacteroidota</taxon>
        <taxon>Flavobacteriia</taxon>
        <taxon>Flavobacteriales</taxon>
        <taxon>Flavobacteriaceae</taxon>
        <taxon>Pseudotenacibaculum</taxon>
    </lineage>
</organism>
<dbReference type="PANTHER" id="PTHR42852">
    <property type="entry name" value="THIOL:DISULFIDE INTERCHANGE PROTEIN DSBE"/>
    <property type="match status" value="1"/>
</dbReference>
<dbReference type="PANTHER" id="PTHR42852:SF13">
    <property type="entry name" value="PROTEIN DIPZ"/>
    <property type="match status" value="1"/>
</dbReference>
<keyword evidence="2" id="KW-0732">Signal</keyword>
<keyword evidence="5" id="KW-1185">Reference proteome</keyword>
<comment type="caution">
    <text evidence="4">The sequence shown here is derived from an EMBL/GenBank/DDBJ whole genome shotgun (WGS) entry which is preliminary data.</text>
</comment>
<feature type="chain" id="PRO_5045143989" evidence="2">
    <location>
        <begin position="22"/>
        <end position="178"/>
    </location>
</feature>
<dbReference type="Proteomes" id="UP001597508">
    <property type="component" value="Unassembled WGS sequence"/>
</dbReference>
<evidence type="ECO:0000313" key="5">
    <source>
        <dbReference type="Proteomes" id="UP001597508"/>
    </source>
</evidence>
<evidence type="ECO:0000256" key="1">
    <source>
        <dbReference type="ARBA" id="ARBA00023284"/>
    </source>
</evidence>
<dbReference type="InterPro" id="IPR000866">
    <property type="entry name" value="AhpC/TSA"/>
</dbReference>
<reference evidence="5" key="1">
    <citation type="journal article" date="2019" name="Int. J. Syst. Evol. Microbiol.">
        <title>The Global Catalogue of Microorganisms (GCM) 10K type strain sequencing project: providing services to taxonomists for standard genome sequencing and annotation.</title>
        <authorList>
            <consortium name="The Broad Institute Genomics Platform"/>
            <consortium name="The Broad Institute Genome Sequencing Center for Infectious Disease"/>
            <person name="Wu L."/>
            <person name="Ma J."/>
        </authorList>
    </citation>
    <scope>NUCLEOTIDE SEQUENCE [LARGE SCALE GENOMIC DNA]</scope>
    <source>
        <strain evidence="5">KCTC 52127</strain>
    </source>
</reference>
<proteinExistence type="predicted"/>
<dbReference type="SUPFAM" id="SSF52833">
    <property type="entry name" value="Thioredoxin-like"/>
    <property type="match status" value="1"/>
</dbReference>
<dbReference type="EMBL" id="JBHULH010000001">
    <property type="protein sequence ID" value="MFD2566047.1"/>
    <property type="molecule type" value="Genomic_DNA"/>
</dbReference>
<dbReference type="Pfam" id="PF00578">
    <property type="entry name" value="AhpC-TSA"/>
    <property type="match status" value="1"/>
</dbReference>
<protein>
    <submittedName>
        <fullName evidence="4">TlpA disulfide reductase family protein</fullName>
    </submittedName>
</protein>
<dbReference type="PROSITE" id="PS51257">
    <property type="entry name" value="PROKAR_LIPOPROTEIN"/>
    <property type="match status" value="1"/>
</dbReference>
<feature type="signal peptide" evidence="2">
    <location>
        <begin position="1"/>
        <end position="21"/>
    </location>
</feature>
<dbReference type="PROSITE" id="PS51352">
    <property type="entry name" value="THIOREDOXIN_2"/>
    <property type="match status" value="1"/>
</dbReference>
<dbReference type="CDD" id="cd02966">
    <property type="entry name" value="TlpA_like_family"/>
    <property type="match status" value="1"/>
</dbReference>